<dbReference type="SUPFAM" id="SSF52777">
    <property type="entry name" value="CoA-dependent acyltransferases"/>
    <property type="match status" value="2"/>
</dbReference>
<dbReference type="Pfam" id="PF00668">
    <property type="entry name" value="Condensation"/>
    <property type="match status" value="1"/>
</dbReference>
<dbReference type="AlphaFoldDB" id="A0A5J5G439"/>
<proteinExistence type="predicted"/>
<sequence>MSIDQRHLPAQIESIIPLSPAQKWWNWARQPILNVEVHGVLHFPVSKELFGRTWEILLERHPLLRAVFPQREQSEHMQILKLPGPLPFIMEDRTEESEEAFWDSLKDRTAALHRKVDLTRWPLIQVAMYTRGSESHLLLALPTLIGDILMVKALSREFTVIYRALQLGMNPPAAGAPDDYGDYIRFLDNFPREKLNTYVNKWTDERSPVRLELPYDHRQGGNTLETERMQLLAWPLPAAIVQQEGRTGAAIAIYSYIWLALVRVLGEWTGREDITVCERTIGRNLPLDRNLFKSAGFYAVDYPVRLSFEPDMSIRDQLETVSRHLEDGSLQGALYNYAYGLGLNLPLPHEQTSVRIDFFGRADSFRATGVELIDGRARFGFNGSEPTLNYGFENVGPYYTKFSRKGDRLYELDLSGLIANGELLLGIYYSDSLFRLRTIQKFADSLGAELTRIAEDAARAGIRCVY</sequence>
<dbReference type="OrthoDB" id="9803968at2"/>
<evidence type="ECO:0000313" key="2">
    <source>
        <dbReference type="EMBL" id="KAA9001605.1"/>
    </source>
</evidence>
<gene>
    <name evidence="2" type="ORF">F4V43_13875</name>
</gene>
<dbReference type="Gene3D" id="3.30.559.10">
    <property type="entry name" value="Chloramphenicol acetyltransferase-like domain"/>
    <property type="match status" value="1"/>
</dbReference>
<dbReference type="InterPro" id="IPR023213">
    <property type="entry name" value="CAT-like_dom_sf"/>
</dbReference>
<accession>A0A5J5G439</accession>
<evidence type="ECO:0000259" key="1">
    <source>
        <dbReference type="Pfam" id="PF00668"/>
    </source>
</evidence>
<dbReference type="InterPro" id="IPR001242">
    <property type="entry name" value="Condensation_dom"/>
</dbReference>
<comment type="caution">
    <text evidence="2">The sequence shown here is derived from an EMBL/GenBank/DDBJ whole genome shotgun (WGS) entry which is preliminary data.</text>
</comment>
<dbReference type="GO" id="GO:0044550">
    <property type="term" value="P:secondary metabolite biosynthetic process"/>
    <property type="evidence" value="ECO:0007669"/>
    <property type="project" value="TreeGrafter"/>
</dbReference>
<protein>
    <recommendedName>
        <fullName evidence="1">Condensation domain-containing protein</fullName>
    </recommendedName>
</protein>
<dbReference type="Proteomes" id="UP000367750">
    <property type="component" value="Unassembled WGS sequence"/>
</dbReference>
<dbReference type="GO" id="GO:0005829">
    <property type="term" value="C:cytosol"/>
    <property type="evidence" value="ECO:0007669"/>
    <property type="project" value="TreeGrafter"/>
</dbReference>
<dbReference type="RefSeq" id="WP_150458851.1">
    <property type="nucleotide sequence ID" value="NZ_VYKK01000019.1"/>
</dbReference>
<evidence type="ECO:0000313" key="3">
    <source>
        <dbReference type="Proteomes" id="UP000367750"/>
    </source>
</evidence>
<dbReference type="GO" id="GO:0031177">
    <property type="term" value="F:phosphopantetheine binding"/>
    <property type="evidence" value="ECO:0007669"/>
    <property type="project" value="TreeGrafter"/>
</dbReference>
<dbReference type="Gene3D" id="3.30.559.30">
    <property type="entry name" value="Nonribosomal peptide synthetase, condensation domain"/>
    <property type="match status" value="1"/>
</dbReference>
<keyword evidence="3" id="KW-1185">Reference proteome</keyword>
<dbReference type="PANTHER" id="PTHR45527:SF14">
    <property type="entry name" value="PLIPASTATIN SYNTHASE SUBUNIT B"/>
    <property type="match status" value="1"/>
</dbReference>
<dbReference type="GO" id="GO:0003824">
    <property type="term" value="F:catalytic activity"/>
    <property type="evidence" value="ECO:0007669"/>
    <property type="project" value="InterPro"/>
</dbReference>
<dbReference type="EMBL" id="VYKK01000019">
    <property type="protein sequence ID" value="KAA9001605.1"/>
    <property type="molecule type" value="Genomic_DNA"/>
</dbReference>
<name>A0A5J5G439_9BACL</name>
<feature type="domain" description="Condensation" evidence="1">
    <location>
        <begin position="13"/>
        <end position="328"/>
    </location>
</feature>
<dbReference type="GO" id="GO:0043041">
    <property type="term" value="P:amino acid activation for nonribosomal peptide biosynthetic process"/>
    <property type="evidence" value="ECO:0007669"/>
    <property type="project" value="TreeGrafter"/>
</dbReference>
<reference evidence="2 3" key="1">
    <citation type="submission" date="2019-09" db="EMBL/GenBank/DDBJ databases">
        <title>Bacillus ochoae sp. nov., Paenibacillus whitsoniae sp. nov., Paenibacillus spiritus sp. nov. Isolated from the Mars Exploration Rover during spacecraft assembly.</title>
        <authorList>
            <person name="Seuylemezian A."/>
            <person name="Vaishampayan P."/>
        </authorList>
    </citation>
    <scope>NUCLEOTIDE SEQUENCE [LARGE SCALE GENOMIC DNA]</scope>
    <source>
        <strain evidence="2 3">MER_111</strain>
    </source>
</reference>
<dbReference type="PANTHER" id="PTHR45527">
    <property type="entry name" value="NONRIBOSOMAL PEPTIDE SYNTHETASE"/>
    <property type="match status" value="1"/>
</dbReference>
<dbReference type="GO" id="GO:0008610">
    <property type="term" value="P:lipid biosynthetic process"/>
    <property type="evidence" value="ECO:0007669"/>
    <property type="project" value="UniProtKB-ARBA"/>
</dbReference>
<organism evidence="2 3">
    <name type="scientific">Paenibacillus spiritus</name>
    <dbReference type="NCBI Taxonomy" id="2496557"/>
    <lineage>
        <taxon>Bacteria</taxon>
        <taxon>Bacillati</taxon>
        <taxon>Bacillota</taxon>
        <taxon>Bacilli</taxon>
        <taxon>Bacillales</taxon>
        <taxon>Paenibacillaceae</taxon>
        <taxon>Paenibacillus</taxon>
    </lineage>
</organism>